<accession>A0A0P1AY51</accession>
<name>A0A0P1AY51_PLAHL</name>
<reference evidence="2" key="1">
    <citation type="submission" date="2014-09" db="EMBL/GenBank/DDBJ databases">
        <authorList>
            <person name="Sharma Rahul"/>
            <person name="Thines Marco"/>
        </authorList>
    </citation>
    <scope>NUCLEOTIDE SEQUENCE [LARGE SCALE GENOMIC DNA]</scope>
</reference>
<dbReference type="RefSeq" id="XP_024582521.1">
    <property type="nucleotide sequence ID" value="XM_024716976.1"/>
</dbReference>
<keyword evidence="2" id="KW-1185">Reference proteome</keyword>
<dbReference type="GeneID" id="36397626"/>
<dbReference type="EMBL" id="CCYD01002047">
    <property type="protein sequence ID" value="CEG46152.1"/>
    <property type="molecule type" value="Genomic_DNA"/>
</dbReference>
<dbReference type="AlphaFoldDB" id="A0A0P1AY51"/>
<organism evidence="1 2">
    <name type="scientific">Plasmopara halstedii</name>
    <name type="common">Downy mildew of sunflower</name>
    <dbReference type="NCBI Taxonomy" id="4781"/>
    <lineage>
        <taxon>Eukaryota</taxon>
        <taxon>Sar</taxon>
        <taxon>Stramenopiles</taxon>
        <taxon>Oomycota</taxon>
        <taxon>Peronosporomycetes</taxon>
        <taxon>Peronosporales</taxon>
        <taxon>Peronosporaceae</taxon>
        <taxon>Plasmopara</taxon>
    </lineage>
</organism>
<evidence type="ECO:0000313" key="1">
    <source>
        <dbReference type="EMBL" id="CEG46152.1"/>
    </source>
</evidence>
<sequence>MAQASPTLTAYKKHLLTEMKIRCSIWLDRAKTLRGEVFYLLYGIPEASAISRQQDFKTSFYGLFRASCVDLSHQTRCPQLVVPSFGPRGTGFGAYSIHES</sequence>
<proteinExistence type="predicted"/>
<protein>
    <submittedName>
        <fullName evidence="1">Uncharacterized protein</fullName>
    </submittedName>
</protein>
<evidence type="ECO:0000313" key="2">
    <source>
        <dbReference type="Proteomes" id="UP000054928"/>
    </source>
</evidence>
<dbReference type="Proteomes" id="UP000054928">
    <property type="component" value="Unassembled WGS sequence"/>
</dbReference>